<feature type="domain" description="Histidine kinase" evidence="9">
    <location>
        <begin position="693"/>
        <end position="907"/>
    </location>
</feature>
<dbReference type="EMBL" id="BAAAEU010000024">
    <property type="protein sequence ID" value="GAA0720421.1"/>
    <property type="molecule type" value="Genomic_DNA"/>
</dbReference>
<reference evidence="12 13" key="1">
    <citation type="journal article" date="2019" name="Int. J. Syst. Evol. Microbiol.">
        <title>The Global Catalogue of Microorganisms (GCM) 10K type strain sequencing project: providing services to taxonomists for standard genome sequencing and annotation.</title>
        <authorList>
            <consortium name="The Broad Institute Genomics Platform"/>
            <consortium name="The Broad Institute Genome Sequencing Center for Infectious Disease"/>
            <person name="Wu L."/>
            <person name="Ma J."/>
        </authorList>
    </citation>
    <scope>NUCLEOTIDE SEQUENCE [LARGE SCALE GENOMIC DNA]</scope>
    <source>
        <strain evidence="12 13">JCM 15421</strain>
    </source>
</reference>
<dbReference type="InterPro" id="IPR002545">
    <property type="entry name" value="CheW-lke_dom"/>
</dbReference>
<dbReference type="Gene3D" id="2.30.30.40">
    <property type="entry name" value="SH3 Domains"/>
    <property type="match status" value="1"/>
</dbReference>
<feature type="modified residue" description="4-aspartylphosphate" evidence="8">
    <location>
        <position position="1115"/>
    </location>
</feature>
<evidence type="ECO:0000256" key="6">
    <source>
        <dbReference type="ARBA" id="ARBA00023012"/>
    </source>
</evidence>
<dbReference type="Gene3D" id="3.40.50.2300">
    <property type="match status" value="1"/>
</dbReference>
<evidence type="ECO:0000256" key="4">
    <source>
        <dbReference type="ARBA" id="ARBA00022679"/>
    </source>
</evidence>
<dbReference type="CDD" id="cd00088">
    <property type="entry name" value="HPT"/>
    <property type="match status" value="1"/>
</dbReference>
<keyword evidence="5" id="KW-0418">Kinase</keyword>
<dbReference type="SUPFAM" id="SSF47226">
    <property type="entry name" value="Histidine-containing phosphotransfer domain, HPT domain"/>
    <property type="match status" value="1"/>
</dbReference>
<evidence type="ECO:0000256" key="2">
    <source>
        <dbReference type="ARBA" id="ARBA00012438"/>
    </source>
</evidence>
<evidence type="ECO:0000256" key="7">
    <source>
        <dbReference type="PROSITE-ProRule" id="PRU00110"/>
    </source>
</evidence>
<gene>
    <name evidence="12" type="ORF">GCM10009105_29820</name>
</gene>
<evidence type="ECO:0000256" key="8">
    <source>
        <dbReference type="PROSITE-ProRule" id="PRU00169"/>
    </source>
</evidence>
<evidence type="ECO:0000256" key="3">
    <source>
        <dbReference type="ARBA" id="ARBA00022553"/>
    </source>
</evidence>
<feature type="domain" description="HPt" evidence="11">
    <location>
        <begin position="416"/>
        <end position="518"/>
    </location>
</feature>
<keyword evidence="6" id="KW-0902">Two-component regulatory system</keyword>
<proteinExistence type="predicted"/>
<evidence type="ECO:0000259" key="10">
    <source>
        <dbReference type="PROSITE" id="PS50110"/>
    </source>
</evidence>
<dbReference type="SMART" id="SM00387">
    <property type="entry name" value="HATPase_c"/>
    <property type="match status" value="1"/>
</dbReference>
<dbReference type="SUPFAM" id="SSF52172">
    <property type="entry name" value="CheY-like"/>
    <property type="match status" value="1"/>
</dbReference>
<feature type="modified residue" description="Phosphohistidine" evidence="7">
    <location>
        <position position="458"/>
    </location>
</feature>
<dbReference type="InterPro" id="IPR004358">
    <property type="entry name" value="Sig_transdc_His_kin-like_C"/>
</dbReference>
<feature type="domain" description="Response regulatory" evidence="10">
    <location>
        <begin position="1066"/>
        <end position="1182"/>
    </location>
</feature>
<dbReference type="PROSITE" id="PS50894">
    <property type="entry name" value="HPT"/>
    <property type="match status" value="1"/>
</dbReference>
<dbReference type="SMART" id="SM00448">
    <property type="entry name" value="REC"/>
    <property type="match status" value="1"/>
</dbReference>
<dbReference type="InterPro" id="IPR011006">
    <property type="entry name" value="CheY-like_superfamily"/>
</dbReference>
<evidence type="ECO:0000256" key="5">
    <source>
        <dbReference type="ARBA" id="ARBA00022777"/>
    </source>
</evidence>
<comment type="catalytic activity">
    <reaction evidence="1">
        <text>ATP + protein L-histidine = ADP + protein N-phospho-L-histidine.</text>
        <dbReference type="EC" id="2.7.13.3"/>
    </reaction>
</comment>
<dbReference type="PANTHER" id="PTHR43395">
    <property type="entry name" value="SENSOR HISTIDINE KINASE CHEA"/>
    <property type="match status" value="1"/>
</dbReference>
<sequence>MAAFQTTLELAAESLDDLLSGLRAVETASAPQEVGPLLPKIASLRAASAGSPGVIELLRVWNATLQQRASDAPYFGASEVASAIAWFSRLRSYLDGTLPHAERAVLAQLPADVAGMPQLKPVWVAEIARRLSSSAPIASVPHAAPAEPPALAAMALPQTDQDDTAFLLSPTSIEPAEHVASAFVVEQTQVHIEAFTDAQADAATALALNDSFPALPFATSESSPVADSLGLVGFPDHDNEPSTSETSVDEQRSELIWISDEERELTKKAVVEELMPLAQQWVDDASDEARANTTEAVGYQSELIANVLDVIGTQQLARSLRAIRETILEPSSAVDSERVLQWCTGLLIALDQPGEDSAMLLASLVDGVPALDDEWRSALSAELARVRIGRDPAHAVARKREALEEDVSLQPATDALPAVLEGMLRELPGNATRLGASVRGAVLEQDANRLSEARRVAHTLKGDANTVGVRGLASITHALEDILDAYARQQDAPDPRTAELLVDGTDKIEEISDFLLGRGPHPDGLLDLYQRLLDASNALMEDGGVQPSVVEKANAPQELGHVAAPVAKSDPGPAPKPATASPTVRNLTLGSDVLDHLQNLAGEATIVSQGIDRLLEGIVALRRDQEASSRHSQELLARLDDLVALRGAALQSTAIASGTDLDPLEIDQYNELHVISRQLAEAQTDASVSVRGLRRTLSALADLRSEQERINTDLQRSILRTRMVPFNQVSPRLQRIARQTAKQVLKQVDLKISGADTLIDAELLERIVEPIGHLIRNAIDHGLETPEQRVRLGKPETAPLHIDVGVQGDTATIDIRDDGRGLDFEAIRARAVNAGLLPEGAQADERQLTRFVLLPGFSTRDTTTEISGRGVGLDVVNQRVMELRGTLQLQSRPGQGLAVRINVPVTQTLANVILVSGQRHRTAVVASSVEQIVGFAADACLYDETSTSLNITIEGKNVPALPIESVYRESADVNMWLSAGGLGLLMRNAAGDPTLVLVRSVDEVRSIVVKPVSALLPPIPAVRGITQLPDGGLAPVVDLNQLLAHSTDRRETERALQFVPAPEIPRIVVADDSLSARRSLEQLMRDAGYVVDVASDGFETISQVESKPTAVLLLDMEMPRMNGLEVARNLRNKPASRDLPILMITSRTAEKHRLMAEEAGVTRMLAKPVSEDMLVTLVADLIASRASVTADE</sequence>
<dbReference type="SMART" id="SM00260">
    <property type="entry name" value="CheW"/>
    <property type="match status" value="1"/>
</dbReference>
<dbReference type="InterPro" id="IPR036061">
    <property type="entry name" value="CheW-like_dom_sf"/>
</dbReference>
<dbReference type="Pfam" id="PF01584">
    <property type="entry name" value="CheW"/>
    <property type="match status" value="1"/>
</dbReference>
<dbReference type="Pfam" id="PF02518">
    <property type="entry name" value="HATPase_c"/>
    <property type="match status" value="1"/>
</dbReference>
<dbReference type="Pfam" id="PF00072">
    <property type="entry name" value="Response_reg"/>
    <property type="match status" value="1"/>
</dbReference>
<dbReference type="Gene3D" id="1.20.120.160">
    <property type="entry name" value="HPT domain"/>
    <property type="match status" value="1"/>
</dbReference>
<dbReference type="PANTHER" id="PTHR43395:SF8">
    <property type="entry name" value="HISTIDINE KINASE"/>
    <property type="match status" value="1"/>
</dbReference>
<dbReference type="InterPro" id="IPR051315">
    <property type="entry name" value="Bact_Chemotaxis_CheA"/>
</dbReference>
<dbReference type="InterPro" id="IPR008207">
    <property type="entry name" value="Sig_transdc_His_kin_Hpt_dom"/>
</dbReference>
<evidence type="ECO:0000259" key="9">
    <source>
        <dbReference type="PROSITE" id="PS50109"/>
    </source>
</evidence>
<evidence type="ECO:0000259" key="11">
    <source>
        <dbReference type="PROSITE" id="PS50894"/>
    </source>
</evidence>
<dbReference type="InterPro" id="IPR036890">
    <property type="entry name" value="HATPase_C_sf"/>
</dbReference>
<protein>
    <recommendedName>
        <fullName evidence="2">histidine kinase</fullName>
        <ecNumber evidence="2">2.7.13.3</ecNumber>
    </recommendedName>
</protein>
<dbReference type="PROSITE" id="PS50110">
    <property type="entry name" value="RESPONSE_REGULATORY"/>
    <property type="match status" value="1"/>
</dbReference>
<name>A0ABN1ISD8_9GAMM</name>
<evidence type="ECO:0000256" key="1">
    <source>
        <dbReference type="ARBA" id="ARBA00000085"/>
    </source>
</evidence>
<evidence type="ECO:0000313" key="13">
    <source>
        <dbReference type="Proteomes" id="UP001501523"/>
    </source>
</evidence>
<dbReference type="SUPFAM" id="SSF50341">
    <property type="entry name" value="CheW-like"/>
    <property type="match status" value="1"/>
</dbReference>
<dbReference type="PRINTS" id="PR00344">
    <property type="entry name" value="BCTRLSENSOR"/>
</dbReference>
<dbReference type="InterPro" id="IPR003594">
    <property type="entry name" value="HATPase_dom"/>
</dbReference>
<dbReference type="PROSITE" id="PS50109">
    <property type="entry name" value="HIS_KIN"/>
    <property type="match status" value="1"/>
</dbReference>
<dbReference type="Proteomes" id="UP001501523">
    <property type="component" value="Unassembled WGS sequence"/>
</dbReference>
<keyword evidence="13" id="KW-1185">Reference proteome</keyword>
<dbReference type="Gene3D" id="3.30.565.10">
    <property type="entry name" value="Histidine kinase-like ATPase, C-terminal domain"/>
    <property type="match status" value="1"/>
</dbReference>
<evidence type="ECO:0000313" key="12">
    <source>
        <dbReference type="EMBL" id="GAA0720421.1"/>
    </source>
</evidence>
<accession>A0ABN1ISD8</accession>
<dbReference type="InterPro" id="IPR005467">
    <property type="entry name" value="His_kinase_dom"/>
</dbReference>
<comment type="caution">
    <text evidence="12">The sequence shown here is derived from an EMBL/GenBank/DDBJ whole genome shotgun (WGS) entry which is preliminary data.</text>
</comment>
<dbReference type="Pfam" id="PF01627">
    <property type="entry name" value="Hpt"/>
    <property type="match status" value="1"/>
</dbReference>
<dbReference type="EC" id="2.7.13.3" evidence="2"/>
<dbReference type="InterPro" id="IPR036641">
    <property type="entry name" value="HPT_dom_sf"/>
</dbReference>
<organism evidence="12 13">
    <name type="scientific">Dokdonella soli</name>
    <dbReference type="NCBI Taxonomy" id="529810"/>
    <lineage>
        <taxon>Bacteria</taxon>
        <taxon>Pseudomonadati</taxon>
        <taxon>Pseudomonadota</taxon>
        <taxon>Gammaproteobacteria</taxon>
        <taxon>Lysobacterales</taxon>
        <taxon>Rhodanobacteraceae</taxon>
        <taxon>Dokdonella</taxon>
    </lineage>
</organism>
<keyword evidence="3 8" id="KW-0597">Phosphoprotein</keyword>
<dbReference type="InterPro" id="IPR001789">
    <property type="entry name" value="Sig_transdc_resp-reg_receiver"/>
</dbReference>
<dbReference type="SUPFAM" id="SSF55874">
    <property type="entry name" value="ATPase domain of HSP90 chaperone/DNA topoisomerase II/histidine kinase"/>
    <property type="match status" value="1"/>
</dbReference>
<keyword evidence="4" id="KW-0808">Transferase</keyword>